<feature type="compositionally biased region" description="Basic and acidic residues" evidence="1">
    <location>
        <begin position="203"/>
        <end position="220"/>
    </location>
</feature>
<evidence type="ECO:0000313" key="3">
    <source>
        <dbReference type="WBParaSite" id="ACRNAN_Path_307.g1170.t1"/>
    </source>
</evidence>
<keyword evidence="2" id="KW-1185">Reference proteome</keyword>
<protein>
    <submittedName>
        <fullName evidence="3">Btz domain-containing protein</fullName>
    </submittedName>
</protein>
<feature type="compositionally biased region" description="Basic residues" evidence="1">
    <location>
        <begin position="27"/>
        <end position="43"/>
    </location>
</feature>
<feature type="compositionally biased region" description="Basic and acidic residues" evidence="1">
    <location>
        <begin position="11"/>
        <end position="26"/>
    </location>
</feature>
<feature type="compositionally biased region" description="Basic and acidic residues" evidence="1">
    <location>
        <begin position="290"/>
        <end position="304"/>
    </location>
</feature>
<organism evidence="2 3">
    <name type="scientific">Acrobeloides nanus</name>
    <dbReference type="NCBI Taxonomy" id="290746"/>
    <lineage>
        <taxon>Eukaryota</taxon>
        <taxon>Metazoa</taxon>
        <taxon>Ecdysozoa</taxon>
        <taxon>Nematoda</taxon>
        <taxon>Chromadorea</taxon>
        <taxon>Rhabditida</taxon>
        <taxon>Tylenchina</taxon>
        <taxon>Cephalobomorpha</taxon>
        <taxon>Cephaloboidea</taxon>
        <taxon>Cephalobidae</taxon>
        <taxon>Acrobeloides</taxon>
    </lineage>
</organism>
<evidence type="ECO:0000313" key="2">
    <source>
        <dbReference type="Proteomes" id="UP000887540"/>
    </source>
</evidence>
<proteinExistence type="predicted"/>
<dbReference type="AlphaFoldDB" id="A0A914C4W9"/>
<sequence length="373" mass="43979">MPRHSRSRSPRRQDHQHDDHDRDHYRERYRKRSPFPTKRRLNSRSKSPIIRGPSGVKSKNAVNELLLAETVKNEEMMGSAGRIDKDNGQADFRNSESFRKPSGFGNNGGYRTERSGRGGRNFGRGSNQNFGRDRNNFGENRSFRGGRGRPMHGQSDRGRGARRDGPPRREWEEERRTERYKEEDKNKPVLQLINPTHVPRGRNYFEHDNRDAEQEDEPRFTRPRGGRRFEDDRFSRDRERDRRKDGKMYDPRFDFSSSSRNIRDRLSTASGYEKNSAPLGWRNSNFSGANERREKTRTRDDFSHFRQRSSSIEKWTHDKFNEVLHEEEVEGKNIELVEKDSHEEKDGQEELPTEGRVTVVTTENSTRKVTVRE</sequence>
<feature type="compositionally biased region" description="Basic and acidic residues" evidence="1">
    <location>
        <begin position="227"/>
        <end position="253"/>
    </location>
</feature>
<dbReference type="WBParaSite" id="ACRNAN_Path_307.g1170.t1">
    <property type="protein sequence ID" value="ACRNAN_Path_307.g1170.t1"/>
    <property type="gene ID" value="ACRNAN_Path_307.g1170"/>
</dbReference>
<evidence type="ECO:0000256" key="1">
    <source>
        <dbReference type="SAM" id="MobiDB-lite"/>
    </source>
</evidence>
<feature type="region of interest" description="Disordered" evidence="1">
    <location>
        <begin position="1"/>
        <end position="62"/>
    </location>
</feature>
<feature type="compositionally biased region" description="Basic and acidic residues" evidence="1">
    <location>
        <begin position="154"/>
        <end position="187"/>
    </location>
</feature>
<name>A0A914C4W9_9BILA</name>
<feature type="region of interest" description="Disordered" evidence="1">
    <location>
        <begin position="332"/>
        <end position="354"/>
    </location>
</feature>
<feature type="compositionally biased region" description="Basic and acidic residues" evidence="1">
    <location>
        <begin position="332"/>
        <end position="345"/>
    </location>
</feature>
<accession>A0A914C4W9</accession>
<dbReference type="Proteomes" id="UP000887540">
    <property type="component" value="Unplaced"/>
</dbReference>
<reference evidence="3" key="1">
    <citation type="submission" date="2022-11" db="UniProtKB">
        <authorList>
            <consortium name="WormBaseParasite"/>
        </authorList>
    </citation>
    <scope>IDENTIFICATION</scope>
</reference>
<feature type="compositionally biased region" description="Basic and acidic residues" evidence="1">
    <location>
        <begin position="82"/>
        <end position="99"/>
    </location>
</feature>
<feature type="compositionally biased region" description="Basic residues" evidence="1">
    <location>
        <begin position="1"/>
        <end position="10"/>
    </location>
</feature>
<feature type="region of interest" description="Disordered" evidence="1">
    <location>
        <begin position="76"/>
        <end position="308"/>
    </location>
</feature>